<evidence type="ECO:0000313" key="9">
    <source>
        <dbReference type="EMBL" id="RMY47272.1"/>
    </source>
</evidence>
<keyword evidence="3 5" id="KW-0833">Ubl conjugation pathway</keyword>
<dbReference type="EMBL" id="QWIP01001309">
    <property type="protein sequence ID" value="RMY47272.1"/>
    <property type="molecule type" value="Genomic_DNA"/>
</dbReference>
<dbReference type="PANTHER" id="PTHR21367">
    <property type="entry name" value="ARGININE-TRNA-PROTEIN TRANSFERASE 1"/>
    <property type="match status" value="1"/>
</dbReference>
<dbReference type="SUPFAM" id="SSF55729">
    <property type="entry name" value="Acyl-CoA N-acyltransferases (Nat)"/>
    <property type="match status" value="1"/>
</dbReference>
<evidence type="ECO:0000313" key="10">
    <source>
        <dbReference type="Proteomes" id="UP000269276"/>
    </source>
</evidence>
<dbReference type="PIRSF" id="PIRSF037207">
    <property type="entry name" value="ATE1_euk"/>
    <property type="match status" value="1"/>
</dbReference>
<comment type="caution">
    <text evidence="9">The sequence shown here is derived from an EMBL/GenBank/DDBJ whole genome shotgun (WGS) entry which is preliminary data.</text>
</comment>
<dbReference type="InterPro" id="IPR007471">
    <property type="entry name" value="N-end_Aminoacyl_Trfase_N"/>
</dbReference>
<accession>A0A3M7C585</accession>
<dbReference type="GO" id="GO:0005737">
    <property type="term" value="C:cytoplasm"/>
    <property type="evidence" value="ECO:0007669"/>
    <property type="project" value="TreeGrafter"/>
</dbReference>
<dbReference type="InterPro" id="IPR007472">
    <property type="entry name" value="N-end_Aminoacyl_Trfase_C"/>
</dbReference>
<dbReference type="Proteomes" id="UP000269276">
    <property type="component" value="Unassembled WGS sequence"/>
</dbReference>
<feature type="domain" description="N-end aminoacyl transferase N-terminal" evidence="7">
    <location>
        <begin position="52"/>
        <end position="107"/>
    </location>
</feature>
<evidence type="ECO:0000256" key="4">
    <source>
        <dbReference type="ARBA" id="ARBA00023315"/>
    </source>
</evidence>
<dbReference type="EC" id="2.3.2.8" evidence="5"/>
<protein>
    <recommendedName>
        <fullName evidence="5">Arginyl-tRNA--protein transferase 1</fullName>
        <shortName evidence="5">Arginyltransferase 1</shortName>
        <shortName evidence="5">R-transferase 1</shortName>
        <ecNumber evidence="5">2.3.2.8</ecNumber>
    </recommendedName>
    <alternativeName>
        <fullName evidence="5">Arginine-tRNA--protein transferase 1</fullName>
    </alternativeName>
</protein>
<name>A0A3M7C585_HORWE</name>
<feature type="compositionally biased region" description="Basic and acidic residues" evidence="6">
    <location>
        <begin position="336"/>
        <end position="351"/>
    </location>
</feature>
<proteinExistence type="inferred from homology"/>
<evidence type="ECO:0000259" key="8">
    <source>
        <dbReference type="Pfam" id="PF04377"/>
    </source>
</evidence>
<organism evidence="9 10">
    <name type="scientific">Hortaea werneckii</name>
    <name type="common">Black yeast</name>
    <name type="synonym">Cladosporium werneckii</name>
    <dbReference type="NCBI Taxonomy" id="91943"/>
    <lineage>
        <taxon>Eukaryota</taxon>
        <taxon>Fungi</taxon>
        <taxon>Dikarya</taxon>
        <taxon>Ascomycota</taxon>
        <taxon>Pezizomycotina</taxon>
        <taxon>Dothideomycetes</taxon>
        <taxon>Dothideomycetidae</taxon>
        <taxon>Mycosphaerellales</taxon>
        <taxon>Teratosphaeriaceae</taxon>
        <taxon>Hortaea</taxon>
    </lineage>
</organism>
<evidence type="ECO:0000256" key="5">
    <source>
        <dbReference type="PIRNR" id="PIRNR037207"/>
    </source>
</evidence>
<sequence length="474" mass="53323">MQNNNHACNKLSLLTPIAGGEHLTDMAIAAIAKQKTQVSALPTLNAGASYYASSKSLCPHHYQILMDRGWRRSGTILYLPDAARSCCPHYTIRLPAADFKPGKDQRQSLNRWNRYVLGEKYIKEASIKYPKSKAEKKQENDFNLLSTVHEPEKTTVKPDIPPEHIFTVTLEPDDFTEEKFALFDNYQRHVHHEGDDDISKVGFKRFLCSSPLHRHDSNGSKPVGSWHHCYRLDGRLIAMSVLDLLPHAVSGVYFLYHSDFEKWSFGKLSALREAALALERGYEFYYMGYYIHGCRKMRYKGDYRPQYVLDLHGFTWDPLDDEMRRLMESRPYASMSKEKERMASLEGKDGDGNEPPSKSTKTDAEGAPTSDGPASVPGQDIKHPVPLEASFSGLSLLELGMPGLTPLPELHRQVDLDTMKVYLGPRVGVHEMQDIVSWHSGAETESGSIKGAIAEYASAVGPEIAREVVCDFSR</sequence>
<evidence type="ECO:0000256" key="1">
    <source>
        <dbReference type="ARBA" id="ARBA00009991"/>
    </source>
</evidence>
<keyword evidence="2 5" id="KW-0808">Transferase</keyword>
<dbReference type="PANTHER" id="PTHR21367:SF1">
    <property type="entry name" value="ARGINYL-TRNA--PROTEIN TRANSFERASE 1"/>
    <property type="match status" value="1"/>
</dbReference>
<evidence type="ECO:0000256" key="3">
    <source>
        <dbReference type="ARBA" id="ARBA00022786"/>
    </source>
</evidence>
<reference evidence="9 10" key="1">
    <citation type="journal article" date="2018" name="BMC Genomics">
        <title>Genomic evidence for intraspecific hybridization in a clonal and extremely halotolerant yeast.</title>
        <authorList>
            <person name="Gostincar C."/>
            <person name="Stajich J.E."/>
            <person name="Zupancic J."/>
            <person name="Zalar P."/>
            <person name="Gunde-Cimerman N."/>
        </authorList>
    </citation>
    <scope>NUCLEOTIDE SEQUENCE [LARGE SCALE GENOMIC DNA]</scope>
    <source>
        <strain evidence="9 10">EXF-2682</strain>
    </source>
</reference>
<evidence type="ECO:0000256" key="2">
    <source>
        <dbReference type="ARBA" id="ARBA00022679"/>
    </source>
</evidence>
<dbReference type="InterPro" id="IPR016181">
    <property type="entry name" value="Acyl_CoA_acyltransferase"/>
</dbReference>
<dbReference type="GO" id="GO:0004057">
    <property type="term" value="F:arginyl-tRNA--protein transferase activity"/>
    <property type="evidence" value="ECO:0007669"/>
    <property type="project" value="UniProtKB-EC"/>
</dbReference>
<feature type="domain" description="N-end rule aminoacyl transferase C-terminal" evidence="8">
    <location>
        <begin position="178"/>
        <end position="310"/>
    </location>
</feature>
<dbReference type="InterPro" id="IPR030700">
    <property type="entry name" value="N-end_Aminoacyl_Trfase"/>
</dbReference>
<feature type="region of interest" description="Disordered" evidence="6">
    <location>
        <begin position="330"/>
        <end position="382"/>
    </location>
</feature>
<dbReference type="AlphaFoldDB" id="A0A3M7C585"/>
<dbReference type="InterPro" id="IPR017137">
    <property type="entry name" value="Arg-tRNA-P_Trfase_1_euk"/>
</dbReference>
<dbReference type="OrthoDB" id="74183at2759"/>
<comment type="similarity">
    <text evidence="1 5">Belongs to the R-transferase family.</text>
</comment>
<comment type="catalytic activity">
    <reaction evidence="5">
        <text>an N-terminal L-alpha-aminoacyl-[protein] + L-arginyl-tRNA(Arg) = an N-terminal L-arginyl-L-aminoacyl-[protein] + tRNA(Arg) + H(+)</text>
        <dbReference type="Rhea" id="RHEA:10208"/>
        <dbReference type="Rhea" id="RHEA-COMP:9658"/>
        <dbReference type="Rhea" id="RHEA-COMP:9673"/>
        <dbReference type="Rhea" id="RHEA-COMP:10636"/>
        <dbReference type="Rhea" id="RHEA-COMP:10638"/>
        <dbReference type="ChEBI" id="CHEBI:15378"/>
        <dbReference type="ChEBI" id="CHEBI:78442"/>
        <dbReference type="ChEBI" id="CHEBI:78513"/>
        <dbReference type="ChEBI" id="CHEBI:78597"/>
        <dbReference type="ChEBI" id="CHEBI:83562"/>
        <dbReference type="EC" id="2.3.2.8"/>
    </reaction>
</comment>
<comment type="function">
    <text evidence="5">Involved in the post-translational conjugation of arginine to the N-terminal aspartate or glutamate of a protein. This arginylation is required for degradation of the protein via the ubiquitin pathway.</text>
</comment>
<evidence type="ECO:0000256" key="6">
    <source>
        <dbReference type="SAM" id="MobiDB-lite"/>
    </source>
</evidence>
<gene>
    <name evidence="9" type="ORF">D0863_15670</name>
</gene>
<keyword evidence="4 5" id="KW-0012">Acyltransferase</keyword>
<dbReference type="Pfam" id="PF04376">
    <property type="entry name" value="ATE_N"/>
    <property type="match status" value="1"/>
</dbReference>
<dbReference type="Pfam" id="PF04377">
    <property type="entry name" value="ATE_C"/>
    <property type="match status" value="1"/>
</dbReference>
<evidence type="ECO:0000259" key="7">
    <source>
        <dbReference type="Pfam" id="PF04376"/>
    </source>
</evidence>
<dbReference type="VEuPathDB" id="FungiDB:BTJ68_14604"/>